<keyword evidence="4 6" id="KW-0378">Hydrolase</keyword>
<dbReference type="AlphaFoldDB" id="A0A1M5R043"/>
<keyword evidence="2 6" id="KW-0645">Protease</keyword>
<accession>A0A1M5R043</accession>
<dbReference type="PROSITE" id="PS00134">
    <property type="entry name" value="TRYPSIN_HIS"/>
    <property type="match status" value="1"/>
</dbReference>
<dbReference type="PROSITE" id="PS50240">
    <property type="entry name" value="TRYPSIN_DOM"/>
    <property type="match status" value="1"/>
</dbReference>
<keyword evidence="9" id="KW-1185">Reference proteome</keyword>
<feature type="domain" description="Peptidase S1" evidence="7">
    <location>
        <begin position="34"/>
        <end position="240"/>
    </location>
</feature>
<evidence type="ECO:0000256" key="1">
    <source>
        <dbReference type="ARBA" id="ARBA00008764"/>
    </source>
</evidence>
<dbReference type="InterPro" id="IPR001254">
    <property type="entry name" value="Trypsin_dom"/>
</dbReference>
<name>A0A1M5R043_9RHOB</name>
<evidence type="ECO:0000256" key="4">
    <source>
        <dbReference type="ARBA" id="ARBA00022801"/>
    </source>
</evidence>
<evidence type="ECO:0000313" key="8">
    <source>
        <dbReference type="EMBL" id="SHH19521.1"/>
    </source>
</evidence>
<keyword evidence="3" id="KW-0732">Signal</keyword>
<dbReference type="PANTHER" id="PTHR15462">
    <property type="entry name" value="SERINE PROTEASE"/>
    <property type="match status" value="1"/>
</dbReference>
<dbReference type="Proteomes" id="UP000184221">
    <property type="component" value="Unassembled WGS sequence"/>
</dbReference>
<dbReference type="InterPro" id="IPR009003">
    <property type="entry name" value="Peptidase_S1_PA"/>
</dbReference>
<dbReference type="GO" id="GO:0004252">
    <property type="term" value="F:serine-type endopeptidase activity"/>
    <property type="evidence" value="ECO:0007669"/>
    <property type="project" value="InterPro"/>
</dbReference>
<dbReference type="InterPro" id="IPR043504">
    <property type="entry name" value="Peptidase_S1_PA_chymotrypsin"/>
</dbReference>
<dbReference type="InterPro" id="IPR018114">
    <property type="entry name" value="TRYPSIN_HIS"/>
</dbReference>
<organism evidence="8 9">
    <name type="scientific">Marivita hallyeonensis</name>
    <dbReference type="NCBI Taxonomy" id="996342"/>
    <lineage>
        <taxon>Bacteria</taxon>
        <taxon>Pseudomonadati</taxon>
        <taxon>Pseudomonadota</taxon>
        <taxon>Alphaproteobacteria</taxon>
        <taxon>Rhodobacterales</taxon>
        <taxon>Roseobacteraceae</taxon>
        <taxon>Marivita</taxon>
    </lineage>
</organism>
<reference evidence="8 9" key="1">
    <citation type="submission" date="2016-11" db="EMBL/GenBank/DDBJ databases">
        <authorList>
            <person name="Jaros S."/>
            <person name="Januszkiewicz K."/>
            <person name="Wedrychowicz H."/>
        </authorList>
    </citation>
    <scope>NUCLEOTIDE SEQUENCE [LARGE SCALE GENOMIC DNA]</scope>
    <source>
        <strain evidence="8 9">DSM 29431</strain>
    </source>
</reference>
<dbReference type="Gene3D" id="2.40.10.10">
    <property type="entry name" value="Trypsin-like serine proteases"/>
    <property type="match status" value="2"/>
</dbReference>
<dbReference type="STRING" id="996342.SAMN05443551_1563"/>
<evidence type="ECO:0000256" key="5">
    <source>
        <dbReference type="ARBA" id="ARBA00022825"/>
    </source>
</evidence>
<evidence type="ECO:0000256" key="3">
    <source>
        <dbReference type="ARBA" id="ARBA00022729"/>
    </source>
</evidence>
<comment type="similarity">
    <text evidence="1 6">Belongs to the peptidase S1B family.</text>
</comment>
<proteinExistence type="inferred from homology"/>
<sequence length="240" mass="25742">MQGFRFFILHLGMARKLRLKSAMRWGWIILALCWTAGHASATELSVLPREDHAQWQAVGRLNVSGFRNREMCTGVLIAPDRVLTAAHCVSGTDGLGPRPDEFTFVAGWLQGTAADSATGASIWVHPKAYAEGLLNIRFDIALLDLARPLDIPPLPLSTSAAAPFGIVGYSTRRPHMLSASFECDGQTLTNLLRLDCPVLPGNSGGPVLTRDGDRWSVTAVVSAMGQSGALAVPVSLLPED</sequence>
<evidence type="ECO:0000313" key="9">
    <source>
        <dbReference type="Proteomes" id="UP000184221"/>
    </source>
</evidence>
<dbReference type="PRINTS" id="PR00839">
    <property type="entry name" value="V8PROTEASE"/>
</dbReference>
<dbReference type="InterPro" id="IPR050966">
    <property type="entry name" value="Glutamyl_endopeptidase"/>
</dbReference>
<dbReference type="Pfam" id="PF13365">
    <property type="entry name" value="Trypsin_2"/>
    <property type="match status" value="1"/>
</dbReference>
<dbReference type="InterPro" id="IPR008256">
    <property type="entry name" value="Peptidase_S1B"/>
</dbReference>
<dbReference type="PANTHER" id="PTHR15462:SF8">
    <property type="entry name" value="SERINE PROTEASE"/>
    <property type="match status" value="1"/>
</dbReference>
<dbReference type="EMBL" id="FQXC01000002">
    <property type="protein sequence ID" value="SHH19521.1"/>
    <property type="molecule type" value="Genomic_DNA"/>
</dbReference>
<dbReference type="EC" id="3.4.21.-" evidence="6"/>
<gene>
    <name evidence="8" type="ORF">SAMN05443551_1563</name>
</gene>
<protein>
    <recommendedName>
        <fullName evidence="6">Serine protease</fullName>
        <ecNumber evidence="6">3.4.21.-</ecNumber>
    </recommendedName>
</protein>
<keyword evidence="5 6" id="KW-0720">Serine protease</keyword>
<evidence type="ECO:0000256" key="6">
    <source>
        <dbReference type="RuleBase" id="RU004296"/>
    </source>
</evidence>
<dbReference type="GO" id="GO:0006508">
    <property type="term" value="P:proteolysis"/>
    <property type="evidence" value="ECO:0007669"/>
    <property type="project" value="UniProtKB-KW"/>
</dbReference>
<dbReference type="SUPFAM" id="SSF50494">
    <property type="entry name" value="Trypsin-like serine proteases"/>
    <property type="match status" value="1"/>
</dbReference>
<evidence type="ECO:0000259" key="7">
    <source>
        <dbReference type="PROSITE" id="PS50240"/>
    </source>
</evidence>
<evidence type="ECO:0000256" key="2">
    <source>
        <dbReference type="ARBA" id="ARBA00022670"/>
    </source>
</evidence>